<sequence>MEWIKEILSKHVGEDGKFDLDGATKEIKSEFPKNAVPKADFNDKSQKLKTANEDLTAANALVEQLKASNSGNEDLQKQIDDYKNQLETVTAERLADRKNAAIELALTQAGAKNITAVKALLKADELEMTDEGVKGLDDKVAALKKDEDYLFQSSNPAPQTKKKQFVAAGNTGGGEPPKEKSWKDNLAENIAKIKTD</sequence>
<protein>
    <submittedName>
        <fullName evidence="3">Scaffold protein</fullName>
    </submittedName>
</protein>
<name>A0A1L8V3X3_ENTMU</name>
<evidence type="ECO:0000313" key="6">
    <source>
        <dbReference type="Proteomes" id="UP000321175"/>
    </source>
</evidence>
<feature type="compositionally biased region" description="Basic and acidic residues" evidence="2">
    <location>
        <begin position="176"/>
        <end position="185"/>
    </location>
</feature>
<dbReference type="Proteomes" id="UP000321175">
    <property type="component" value="Unassembled WGS sequence"/>
</dbReference>
<evidence type="ECO:0000256" key="1">
    <source>
        <dbReference type="SAM" id="Coils"/>
    </source>
</evidence>
<dbReference type="Pfam" id="PF06810">
    <property type="entry name" value="Phage_scaffold"/>
    <property type="match status" value="1"/>
</dbReference>
<dbReference type="EMBL" id="MSTR01000016">
    <property type="protein sequence ID" value="ONN41091.1"/>
    <property type="molecule type" value="Genomic_DNA"/>
</dbReference>
<dbReference type="AlphaFoldDB" id="A0A1L8V3X3"/>
<keyword evidence="6" id="KW-1185">Reference proteome</keyword>
<keyword evidence="1" id="KW-0175">Coiled coil</keyword>
<organism evidence="4 5">
    <name type="scientific">Enterococcus mundtii</name>
    <dbReference type="NCBI Taxonomy" id="53346"/>
    <lineage>
        <taxon>Bacteria</taxon>
        <taxon>Bacillati</taxon>
        <taxon>Bacillota</taxon>
        <taxon>Bacilli</taxon>
        <taxon>Lactobacillales</taxon>
        <taxon>Enterococcaceae</taxon>
        <taxon>Enterococcus</taxon>
    </lineage>
</organism>
<evidence type="ECO:0000313" key="4">
    <source>
        <dbReference type="EMBL" id="ONN41091.1"/>
    </source>
</evidence>
<reference evidence="3 6" key="2">
    <citation type="submission" date="2019-07" db="EMBL/GenBank/DDBJ databases">
        <title>Whole genome shotgun sequence of Enterococcus mundtii NBRC 100490.</title>
        <authorList>
            <person name="Hosoyama A."/>
            <person name="Uohara A."/>
            <person name="Ohji S."/>
            <person name="Ichikawa N."/>
        </authorList>
    </citation>
    <scope>NUCLEOTIDE SEQUENCE [LARGE SCALE GENOMIC DNA]</scope>
    <source>
        <strain evidence="3 6">NBRC 100490</strain>
    </source>
</reference>
<comment type="caution">
    <text evidence="4">The sequence shown here is derived from an EMBL/GenBank/DDBJ whole genome shotgun (WGS) entry which is preliminary data.</text>
</comment>
<reference evidence="4 5" key="1">
    <citation type="submission" date="2016-12" db="EMBL/GenBank/DDBJ databases">
        <authorList>
            <person name="Song W.-J."/>
            <person name="Kurnit D.M."/>
        </authorList>
    </citation>
    <scope>NUCLEOTIDE SEQUENCE [LARGE SCALE GENOMIC DNA]</scope>
    <source>
        <strain evidence="4 5">CGB1038-1_S1</strain>
    </source>
</reference>
<dbReference type="EMBL" id="BJWA01000003">
    <property type="protein sequence ID" value="GEL79422.1"/>
    <property type="molecule type" value="Genomic_DNA"/>
</dbReference>
<evidence type="ECO:0000256" key="2">
    <source>
        <dbReference type="SAM" id="MobiDB-lite"/>
    </source>
</evidence>
<feature type="region of interest" description="Disordered" evidence="2">
    <location>
        <begin position="151"/>
        <end position="185"/>
    </location>
</feature>
<gene>
    <name evidence="4" type="ORF">BTN92_13540</name>
    <name evidence="3" type="ORF">EMU01_05660</name>
</gene>
<dbReference type="RefSeq" id="WP_071866038.1">
    <property type="nucleotide sequence ID" value="NZ_BJWA01000003.1"/>
</dbReference>
<dbReference type="InterPro" id="IPR009636">
    <property type="entry name" value="SCAF"/>
</dbReference>
<proteinExistence type="predicted"/>
<dbReference type="GeneID" id="60998858"/>
<evidence type="ECO:0000313" key="3">
    <source>
        <dbReference type="EMBL" id="GEL79422.1"/>
    </source>
</evidence>
<feature type="coiled-coil region" evidence="1">
    <location>
        <begin position="48"/>
        <end position="92"/>
    </location>
</feature>
<dbReference type="Proteomes" id="UP000189299">
    <property type="component" value="Unassembled WGS sequence"/>
</dbReference>
<dbReference type="OrthoDB" id="2365850at2"/>
<evidence type="ECO:0000313" key="5">
    <source>
        <dbReference type="Proteomes" id="UP000189299"/>
    </source>
</evidence>
<dbReference type="STRING" id="53346.A5802_002005"/>
<accession>A0A1L8V3X3</accession>